<feature type="domain" description="DUF6314" evidence="1">
    <location>
        <begin position="7"/>
        <end position="137"/>
    </location>
</feature>
<evidence type="ECO:0000313" key="2">
    <source>
        <dbReference type="EMBL" id="MBZ5739197.1"/>
    </source>
</evidence>
<sequence length="139" mass="15586">MLEPTALLGAWTLRRVVEDRLAGERRDVVGRAVLDLAAPDRVRWSEEGTMTWAGRSVPVSRTLHVVRTGAGDTGWEVRFSDGRLFHPWSVGAEVDHPCAPDHYRGRVETEGDPVDRWTVTWTARGPQKDYTMVTVHTPA</sequence>
<protein>
    <submittedName>
        <fullName evidence="2">DUF6314 family protein</fullName>
    </submittedName>
</protein>
<comment type="caution">
    <text evidence="2">The sequence shown here is derived from an EMBL/GenBank/DDBJ whole genome shotgun (WGS) entry which is preliminary data.</text>
</comment>
<reference evidence="2 3" key="1">
    <citation type="submission" date="2021-09" db="EMBL/GenBank/DDBJ databases">
        <title>Whole genome sequence of Nocardioides sp. GBK3QG-3.</title>
        <authorList>
            <person name="Tuo L."/>
        </authorList>
    </citation>
    <scope>NUCLEOTIDE SEQUENCE [LARGE SCALE GENOMIC DNA]</scope>
    <source>
        <strain evidence="2 3">GBK3QG-3</strain>
    </source>
</reference>
<dbReference type="RefSeq" id="WP_224123568.1">
    <property type="nucleotide sequence ID" value="NZ_JAIQZJ010000007.1"/>
</dbReference>
<keyword evidence="3" id="KW-1185">Reference proteome</keyword>
<dbReference type="Proteomes" id="UP000780875">
    <property type="component" value="Unassembled WGS sequence"/>
</dbReference>
<dbReference type="Pfam" id="PF19834">
    <property type="entry name" value="DUF6314"/>
    <property type="match status" value="1"/>
</dbReference>
<dbReference type="EMBL" id="JAIQZJ010000007">
    <property type="protein sequence ID" value="MBZ5739197.1"/>
    <property type="molecule type" value="Genomic_DNA"/>
</dbReference>
<gene>
    <name evidence="2" type="ORF">K8U61_13570</name>
</gene>
<name>A0ABS7UEX4_9ACTN</name>
<organism evidence="2 3">
    <name type="scientific">Nocardioides mangrovi</name>
    <dbReference type="NCBI Taxonomy" id="2874580"/>
    <lineage>
        <taxon>Bacteria</taxon>
        <taxon>Bacillati</taxon>
        <taxon>Actinomycetota</taxon>
        <taxon>Actinomycetes</taxon>
        <taxon>Propionibacteriales</taxon>
        <taxon>Nocardioidaceae</taxon>
        <taxon>Nocardioides</taxon>
    </lineage>
</organism>
<evidence type="ECO:0000259" key="1">
    <source>
        <dbReference type="Pfam" id="PF19834"/>
    </source>
</evidence>
<accession>A0ABS7UEX4</accession>
<evidence type="ECO:0000313" key="3">
    <source>
        <dbReference type="Proteomes" id="UP000780875"/>
    </source>
</evidence>
<proteinExistence type="predicted"/>
<dbReference type="InterPro" id="IPR045632">
    <property type="entry name" value="DUF6314"/>
</dbReference>